<evidence type="ECO:0000256" key="1">
    <source>
        <dbReference type="SAM" id="MobiDB-lite"/>
    </source>
</evidence>
<dbReference type="SUPFAM" id="SSF52266">
    <property type="entry name" value="SGNH hydrolase"/>
    <property type="match status" value="1"/>
</dbReference>
<name>A0A0S2DIJ3_LYSEN</name>
<feature type="compositionally biased region" description="Low complexity" evidence="1">
    <location>
        <begin position="23"/>
        <end position="37"/>
    </location>
</feature>
<proteinExistence type="predicted"/>
<dbReference type="PROSITE" id="PS51257">
    <property type="entry name" value="PROKAR_LIPOPROTEIN"/>
    <property type="match status" value="1"/>
</dbReference>
<evidence type="ECO:0000256" key="2">
    <source>
        <dbReference type="SAM" id="SignalP"/>
    </source>
</evidence>
<reference evidence="3 4" key="1">
    <citation type="submission" date="2015-11" db="EMBL/GenBank/DDBJ databases">
        <title>Genome sequences of Lysobacter enzymogenes strain C3 and Lysobacter antibioticus ATCC 29479.</title>
        <authorList>
            <person name="Kobayashi D.Y."/>
        </authorList>
    </citation>
    <scope>NUCLEOTIDE SEQUENCE [LARGE SCALE GENOMIC DNA]</scope>
    <source>
        <strain evidence="3 4">C3</strain>
    </source>
</reference>
<accession>A0A0S2DIJ3</accession>
<dbReference type="AlphaFoldDB" id="A0A0S2DIJ3"/>
<dbReference type="InterPro" id="IPR013830">
    <property type="entry name" value="SGNH_hydro"/>
</dbReference>
<dbReference type="STRING" id="69.GLE_2857"/>
<dbReference type="Pfam" id="PF13472">
    <property type="entry name" value="Lipase_GDSL_2"/>
    <property type="match status" value="1"/>
</dbReference>
<keyword evidence="2" id="KW-0732">Signal</keyword>
<feature type="region of interest" description="Disordered" evidence="1">
    <location>
        <begin position="23"/>
        <end position="42"/>
    </location>
</feature>
<dbReference type="OrthoDB" id="9790057at2"/>
<dbReference type="KEGG" id="lez:GLE_2857"/>
<dbReference type="Gene3D" id="3.40.50.1110">
    <property type="entry name" value="SGNH hydrolase"/>
    <property type="match status" value="1"/>
</dbReference>
<dbReference type="Proteomes" id="UP000061569">
    <property type="component" value="Chromosome"/>
</dbReference>
<sequence>MRRFLLPLLLVLLAACATAPQPGGTAASEAPAPAGTAQRDSAEWEPAIRAFEAQDARVRRMPGSVVFVGSSSIRMWTTLADDFPGVALINRGYGGSRVYDSVHYAERIVVPYQPRAVVFYAGDNDLNDGRTPRQVRDDFAAFVRKVQAAAPKARIAFVSIKPSPSRAALLPQVREANALVRDFARGVRNVDYLDVYAPMLDAGGAPREELFLADRLHMNRAGYEIWIGVVGPWLAKLPSPA</sequence>
<gene>
    <name evidence="3" type="ORF">GLE_2857</name>
</gene>
<evidence type="ECO:0000313" key="4">
    <source>
        <dbReference type="Proteomes" id="UP000061569"/>
    </source>
</evidence>
<dbReference type="PANTHER" id="PTHR30383:SF5">
    <property type="entry name" value="SGNH HYDROLASE-TYPE ESTERASE DOMAIN-CONTAINING PROTEIN"/>
    <property type="match status" value="1"/>
</dbReference>
<dbReference type="PATRIC" id="fig|69.6.peg.2819"/>
<feature type="signal peptide" evidence="2">
    <location>
        <begin position="1"/>
        <end position="19"/>
    </location>
</feature>
<feature type="chain" id="PRO_5044190442" evidence="2">
    <location>
        <begin position="20"/>
        <end position="241"/>
    </location>
</feature>
<dbReference type="InterPro" id="IPR036514">
    <property type="entry name" value="SGNH_hydro_sf"/>
</dbReference>
<dbReference type="CDD" id="cd04502">
    <property type="entry name" value="SGNH_hydrolase_like_7"/>
    <property type="match status" value="1"/>
</dbReference>
<protein>
    <submittedName>
        <fullName evidence="3">Lipolytic enzyme, G-D-S-L family</fullName>
    </submittedName>
</protein>
<organism evidence="3 4">
    <name type="scientific">Lysobacter enzymogenes</name>
    <dbReference type="NCBI Taxonomy" id="69"/>
    <lineage>
        <taxon>Bacteria</taxon>
        <taxon>Pseudomonadati</taxon>
        <taxon>Pseudomonadota</taxon>
        <taxon>Gammaproteobacteria</taxon>
        <taxon>Lysobacterales</taxon>
        <taxon>Lysobacteraceae</taxon>
        <taxon>Lysobacter</taxon>
    </lineage>
</organism>
<dbReference type="PANTHER" id="PTHR30383">
    <property type="entry name" value="THIOESTERASE 1/PROTEASE 1/LYSOPHOSPHOLIPASE L1"/>
    <property type="match status" value="1"/>
</dbReference>
<evidence type="ECO:0000313" key="3">
    <source>
        <dbReference type="EMBL" id="ALN58205.1"/>
    </source>
</evidence>
<dbReference type="EMBL" id="CP013140">
    <property type="protein sequence ID" value="ALN58205.1"/>
    <property type="molecule type" value="Genomic_DNA"/>
</dbReference>
<dbReference type="InterPro" id="IPR051532">
    <property type="entry name" value="Ester_Hydrolysis_Enzymes"/>
</dbReference>
<dbReference type="GO" id="GO:0004622">
    <property type="term" value="F:phosphatidylcholine lysophospholipase activity"/>
    <property type="evidence" value="ECO:0007669"/>
    <property type="project" value="TreeGrafter"/>
</dbReference>